<evidence type="ECO:0000313" key="4">
    <source>
        <dbReference type="Proteomes" id="UP000596742"/>
    </source>
</evidence>
<feature type="compositionally biased region" description="Polar residues" evidence="2">
    <location>
        <begin position="35"/>
        <end position="52"/>
    </location>
</feature>
<evidence type="ECO:0000256" key="1">
    <source>
        <dbReference type="SAM" id="Coils"/>
    </source>
</evidence>
<feature type="compositionally biased region" description="Low complexity" evidence="2">
    <location>
        <begin position="19"/>
        <end position="29"/>
    </location>
</feature>
<dbReference type="OrthoDB" id="6160653at2759"/>
<gene>
    <name evidence="3" type="ORF">MGAL_10B065981</name>
</gene>
<feature type="compositionally biased region" description="Basic and acidic residues" evidence="2">
    <location>
        <begin position="75"/>
        <end position="84"/>
    </location>
</feature>
<proteinExistence type="predicted"/>
<feature type="region of interest" description="Disordered" evidence="2">
    <location>
        <begin position="1"/>
        <end position="147"/>
    </location>
</feature>
<reference evidence="3" key="1">
    <citation type="submission" date="2018-11" db="EMBL/GenBank/DDBJ databases">
        <authorList>
            <person name="Alioto T."/>
            <person name="Alioto T."/>
        </authorList>
    </citation>
    <scope>NUCLEOTIDE SEQUENCE</scope>
</reference>
<evidence type="ECO:0000313" key="3">
    <source>
        <dbReference type="EMBL" id="VDI20939.1"/>
    </source>
</evidence>
<dbReference type="Proteomes" id="UP000596742">
    <property type="component" value="Unassembled WGS sequence"/>
</dbReference>
<dbReference type="AlphaFoldDB" id="A0A8B6DLC8"/>
<keyword evidence="4" id="KW-1185">Reference proteome</keyword>
<keyword evidence="1" id="KW-0175">Coiled coil</keyword>
<accession>A0A8B6DLC8</accession>
<feature type="compositionally biased region" description="Basic and acidic residues" evidence="2">
    <location>
        <begin position="105"/>
        <end position="147"/>
    </location>
</feature>
<feature type="coiled-coil region" evidence="1">
    <location>
        <begin position="193"/>
        <end position="341"/>
    </location>
</feature>
<organism evidence="3 4">
    <name type="scientific">Mytilus galloprovincialis</name>
    <name type="common">Mediterranean mussel</name>
    <dbReference type="NCBI Taxonomy" id="29158"/>
    <lineage>
        <taxon>Eukaryota</taxon>
        <taxon>Metazoa</taxon>
        <taxon>Spiralia</taxon>
        <taxon>Lophotrochozoa</taxon>
        <taxon>Mollusca</taxon>
        <taxon>Bivalvia</taxon>
        <taxon>Autobranchia</taxon>
        <taxon>Pteriomorphia</taxon>
        <taxon>Mytilida</taxon>
        <taxon>Mytiloidea</taxon>
        <taxon>Mytilidae</taxon>
        <taxon>Mytilinae</taxon>
        <taxon>Mytilus</taxon>
    </lineage>
</organism>
<protein>
    <submittedName>
        <fullName evidence="3">Uncharacterized protein</fullName>
    </submittedName>
</protein>
<sequence>MPGERRRIVSNNQRHAHPGSKGPSTTPSPVKRTVSETSQRSQRNYSITSQKPKNMDKTKPTHVGHGRAKTQPPPETKKVEEPVPVHEQNGNNNSEPEVEVEMDDNTDRAKEESSSDLENNKSETIQQKEDDDKKSESEEKWAEKAPEEYNIKSFNDKILEYSEVFETDKFDNVNEDFPVEDLISFVNVISGTIDEFKQQSQDSQKQLEELCSKMKHVKENIHFSITKRQMELSPEEEIQSIEQRELTEKLAKLNAEVARANAELSEAIRLSVETERTATAAQVYAQKAKDEAQQIEEEIELKRNHEAKKKVEEARKMEEAIQKQEEEERMIEQAKQDKEAEWKRKESGFVEKSAVWEKWPTFEIVLENGDVGCVVRASPGHFSPDHVELEPVSQLNCNLTYGPQEELVSSILRLSSTIEDGKLDVSG</sequence>
<dbReference type="EMBL" id="UYJE01003625">
    <property type="protein sequence ID" value="VDI20939.1"/>
    <property type="molecule type" value="Genomic_DNA"/>
</dbReference>
<evidence type="ECO:0000256" key="2">
    <source>
        <dbReference type="SAM" id="MobiDB-lite"/>
    </source>
</evidence>
<name>A0A8B6DLC8_MYTGA</name>
<comment type="caution">
    <text evidence="3">The sequence shown here is derived from an EMBL/GenBank/DDBJ whole genome shotgun (WGS) entry which is preliminary data.</text>
</comment>